<dbReference type="KEGG" id="crs:FQB35_08340"/>
<dbReference type="RefSeq" id="WP_148809538.1">
    <property type="nucleotide sequence ID" value="NZ_CP042243.1"/>
</dbReference>
<keyword evidence="2" id="KW-1185">Reference proteome</keyword>
<protein>
    <submittedName>
        <fullName evidence="1">Uncharacterized protein</fullName>
    </submittedName>
</protein>
<proteinExistence type="predicted"/>
<accession>A0A5C0SCY6</accession>
<dbReference type="EMBL" id="CP042243">
    <property type="protein sequence ID" value="QEK12383.1"/>
    <property type="molecule type" value="Genomic_DNA"/>
</dbReference>
<reference evidence="1 2" key="1">
    <citation type="submission" date="2019-07" db="EMBL/GenBank/DDBJ databases">
        <title>Complete genome of Crassaminicella thermophila SY095.</title>
        <authorList>
            <person name="Li X."/>
        </authorList>
    </citation>
    <scope>NUCLEOTIDE SEQUENCE [LARGE SCALE GENOMIC DNA]</scope>
    <source>
        <strain evidence="1 2">SY095</strain>
    </source>
</reference>
<gene>
    <name evidence="1" type="ORF">FQB35_08340</name>
</gene>
<sequence length="187" mass="22733">MNVINIFFPTENLRNYYVKKVFNLKEMMQDENFQYLSIPGIKSIKFKSKYKKTSGYWVKIELNDESAGKLIKNKIYDIIPHFWIEQHVFFPMKLIPQREMEELWIQKYNLINEGTDSDAWKNFLKEGKNHFKEGRIDIAKAVFMCIYKNNPFFLKKYKRYYVFEDLAYAYEEKGELYKKYSMFESSS</sequence>
<dbReference type="AlphaFoldDB" id="A0A5C0SCY6"/>
<organism evidence="1 2">
    <name type="scientific">Crassaminicella thermophila</name>
    <dbReference type="NCBI Taxonomy" id="2599308"/>
    <lineage>
        <taxon>Bacteria</taxon>
        <taxon>Bacillati</taxon>
        <taxon>Bacillota</taxon>
        <taxon>Clostridia</taxon>
        <taxon>Eubacteriales</taxon>
        <taxon>Clostridiaceae</taxon>
        <taxon>Crassaminicella</taxon>
    </lineage>
</organism>
<name>A0A5C0SCY6_CRATE</name>
<dbReference type="OrthoDB" id="1947696at2"/>
<evidence type="ECO:0000313" key="1">
    <source>
        <dbReference type="EMBL" id="QEK12383.1"/>
    </source>
</evidence>
<evidence type="ECO:0000313" key="2">
    <source>
        <dbReference type="Proteomes" id="UP000324646"/>
    </source>
</evidence>
<dbReference type="Proteomes" id="UP000324646">
    <property type="component" value="Chromosome"/>
</dbReference>